<evidence type="ECO:0000313" key="3">
    <source>
        <dbReference type="Proteomes" id="UP001144313"/>
    </source>
</evidence>
<keyword evidence="3" id="KW-1185">Reference proteome</keyword>
<dbReference type="AlphaFoldDB" id="A0A9W6LFY7"/>
<dbReference type="EMBL" id="BSDT01000001">
    <property type="protein sequence ID" value="GLI41086.1"/>
    <property type="molecule type" value="Genomic_DNA"/>
</dbReference>
<evidence type="ECO:0000256" key="1">
    <source>
        <dbReference type="SAM" id="SignalP"/>
    </source>
</evidence>
<proteinExistence type="predicted"/>
<keyword evidence="1" id="KW-0732">Signal</keyword>
<evidence type="ECO:0000313" key="2">
    <source>
        <dbReference type="EMBL" id="GLI41086.1"/>
    </source>
</evidence>
<feature type="chain" id="PRO_5040908206" evidence="1">
    <location>
        <begin position="30"/>
        <end position="88"/>
    </location>
</feature>
<organism evidence="2 3">
    <name type="scientific">Glycomyces algeriensis</name>
    <dbReference type="NCBI Taxonomy" id="256037"/>
    <lineage>
        <taxon>Bacteria</taxon>
        <taxon>Bacillati</taxon>
        <taxon>Actinomycetota</taxon>
        <taxon>Actinomycetes</taxon>
        <taxon>Glycomycetales</taxon>
        <taxon>Glycomycetaceae</taxon>
        <taxon>Glycomyces</taxon>
    </lineage>
</organism>
<protein>
    <submittedName>
        <fullName evidence="2">Uncharacterized protein</fullName>
    </submittedName>
</protein>
<comment type="caution">
    <text evidence="2">The sequence shown here is derived from an EMBL/GenBank/DDBJ whole genome shotgun (WGS) entry which is preliminary data.</text>
</comment>
<name>A0A9W6LFY7_9ACTN</name>
<dbReference type="Proteomes" id="UP001144313">
    <property type="component" value="Unassembled WGS sequence"/>
</dbReference>
<sequence>MTLHRITQGLAALALTAAAALAFAAPAHADALACTDHLKANGVRIGPIAAAACAEGEHWDGHVRCVDQLTAANVGQGLAENACHRAAL</sequence>
<accession>A0A9W6LFY7</accession>
<feature type="signal peptide" evidence="1">
    <location>
        <begin position="1"/>
        <end position="29"/>
    </location>
</feature>
<reference evidence="2" key="1">
    <citation type="submission" date="2022-12" db="EMBL/GenBank/DDBJ databases">
        <title>Reference genome sequencing for broad-spectrum identification of bacterial and archaeal isolates by mass spectrometry.</title>
        <authorList>
            <person name="Sekiguchi Y."/>
            <person name="Tourlousse D.M."/>
        </authorList>
    </citation>
    <scope>NUCLEOTIDE SEQUENCE</scope>
    <source>
        <strain evidence="2">LLR39Z86</strain>
    </source>
</reference>
<gene>
    <name evidence="2" type="ORF">GALLR39Z86_09360</name>
</gene>
<dbReference type="RefSeq" id="WP_270116605.1">
    <property type="nucleotide sequence ID" value="NZ_BAAAOL010000002.1"/>
</dbReference>